<evidence type="ECO:0000313" key="3">
    <source>
        <dbReference type="Proteomes" id="UP001163846"/>
    </source>
</evidence>
<feature type="compositionally biased region" description="Polar residues" evidence="1">
    <location>
        <begin position="189"/>
        <end position="198"/>
    </location>
</feature>
<name>A0AA38U854_9AGAR</name>
<protein>
    <submittedName>
        <fullName evidence="2">Uncharacterized protein</fullName>
    </submittedName>
</protein>
<gene>
    <name evidence="2" type="ORF">F5878DRAFT_372647</name>
</gene>
<reference evidence="2" key="1">
    <citation type="submission" date="2022-08" db="EMBL/GenBank/DDBJ databases">
        <authorList>
            <consortium name="DOE Joint Genome Institute"/>
            <person name="Min B."/>
            <person name="Riley R."/>
            <person name="Sierra-Patev S."/>
            <person name="Naranjo-Ortiz M."/>
            <person name="Looney B."/>
            <person name="Konkel Z."/>
            <person name="Slot J.C."/>
            <person name="Sakamoto Y."/>
            <person name="Steenwyk J.L."/>
            <person name="Rokas A."/>
            <person name="Carro J."/>
            <person name="Camarero S."/>
            <person name="Ferreira P."/>
            <person name="Molpeceres G."/>
            <person name="Ruiz-Duenas F.J."/>
            <person name="Serrano A."/>
            <person name="Henrissat B."/>
            <person name="Drula E."/>
            <person name="Hughes K.W."/>
            <person name="Mata J.L."/>
            <person name="Ishikawa N.K."/>
            <person name="Vargas-Isla R."/>
            <person name="Ushijima S."/>
            <person name="Smith C.A."/>
            <person name="Ahrendt S."/>
            <person name="Andreopoulos W."/>
            <person name="He G."/>
            <person name="Labutti K."/>
            <person name="Lipzen A."/>
            <person name="Ng V."/>
            <person name="Sandor L."/>
            <person name="Barry K."/>
            <person name="Martinez A.T."/>
            <person name="Xiao Y."/>
            <person name="Gibbons J.G."/>
            <person name="Terashima K."/>
            <person name="Hibbett D.S."/>
            <person name="Grigoriev I.V."/>
        </authorList>
    </citation>
    <scope>NUCLEOTIDE SEQUENCE</scope>
    <source>
        <strain evidence="2">TFB9207</strain>
    </source>
</reference>
<organism evidence="2 3">
    <name type="scientific">Lentinula raphanica</name>
    <dbReference type="NCBI Taxonomy" id="153919"/>
    <lineage>
        <taxon>Eukaryota</taxon>
        <taxon>Fungi</taxon>
        <taxon>Dikarya</taxon>
        <taxon>Basidiomycota</taxon>
        <taxon>Agaricomycotina</taxon>
        <taxon>Agaricomycetes</taxon>
        <taxon>Agaricomycetidae</taxon>
        <taxon>Agaricales</taxon>
        <taxon>Marasmiineae</taxon>
        <taxon>Omphalotaceae</taxon>
        <taxon>Lentinula</taxon>
    </lineage>
</organism>
<dbReference type="EMBL" id="MU806575">
    <property type="protein sequence ID" value="KAJ3834147.1"/>
    <property type="molecule type" value="Genomic_DNA"/>
</dbReference>
<comment type="caution">
    <text evidence="2">The sequence shown here is derived from an EMBL/GenBank/DDBJ whole genome shotgun (WGS) entry which is preliminary data.</text>
</comment>
<evidence type="ECO:0000256" key="1">
    <source>
        <dbReference type="SAM" id="MobiDB-lite"/>
    </source>
</evidence>
<proteinExistence type="predicted"/>
<feature type="region of interest" description="Disordered" evidence="1">
    <location>
        <begin position="175"/>
        <end position="198"/>
    </location>
</feature>
<dbReference type="AlphaFoldDB" id="A0AA38U854"/>
<accession>A0AA38U854</accession>
<keyword evidence="3" id="KW-1185">Reference proteome</keyword>
<dbReference type="Proteomes" id="UP001163846">
    <property type="component" value="Unassembled WGS sequence"/>
</dbReference>
<feature type="region of interest" description="Disordered" evidence="1">
    <location>
        <begin position="90"/>
        <end position="111"/>
    </location>
</feature>
<sequence>MGHHAREHEANAIINRDPNYLCAIGIMKALAVHEYLAARRTGNLDPFGVSKEPGLQGSLYTPPSHFIDESMEDHLADRYASSLRRGCVPPGNWRGNGRSHPYTPRTVGRASPPTKIPHLSSPDLDPFANGEQCFVAIRNLHCHPGHGPAPGFVWDVDTDGKLQEDRDKLGLRSYDMTEKVKPMPIPDHASQNQNASKL</sequence>
<evidence type="ECO:0000313" key="2">
    <source>
        <dbReference type="EMBL" id="KAJ3834147.1"/>
    </source>
</evidence>